<gene>
    <name evidence="13" type="ORF">HMPREF0682_0139</name>
</gene>
<evidence type="ECO:0000256" key="10">
    <source>
        <dbReference type="SAM" id="Phobius"/>
    </source>
</evidence>
<dbReference type="PROSITE" id="PS50893">
    <property type="entry name" value="ABC_TRANSPORTER_2"/>
    <property type="match status" value="1"/>
</dbReference>
<feature type="transmembrane region" description="Helical" evidence="10">
    <location>
        <begin position="148"/>
        <end position="170"/>
    </location>
</feature>
<dbReference type="RefSeq" id="WP_021796955.1">
    <property type="nucleotide sequence ID" value="NZ_ACVN02000103.1"/>
</dbReference>
<dbReference type="Pfam" id="PF00664">
    <property type="entry name" value="ABC_membrane"/>
    <property type="match status" value="1"/>
</dbReference>
<keyword evidence="3" id="KW-1003">Cell membrane</keyword>
<accession>U2SAS8</accession>
<comment type="caution">
    <text evidence="13">The sequence shown here is derived from an EMBL/GenBank/DDBJ whole genome shotgun (WGS) entry which is preliminary data.</text>
</comment>
<dbReference type="SMART" id="SM00382">
    <property type="entry name" value="AAA"/>
    <property type="match status" value="1"/>
</dbReference>
<keyword evidence="4 10" id="KW-0812">Transmembrane</keyword>
<evidence type="ECO:0000256" key="9">
    <source>
        <dbReference type="ARBA" id="ARBA00061644"/>
    </source>
</evidence>
<dbReference type="GeneID" id="95359710"/>
<dbReference type="GO" id="GO:0140359">
    <property type="term" value="F:ABC-type transporter activity"/>
    <property type="evidence" value="ECO:0007669"/>
    <property type="project" value="InterPro"/>
</dbReference>
<evidence type="ECO:0000256" key="2">
    <source>
        <dbReference type="ARBA" id="ARBA00022448"/>
    </source>
</evidence>
<proteinExistence type="inferred from homology"/>
<keyword evidence="8 10" id="KW-0472">Membrane</keyword>
<evidence type="ECO:0000256" key="5">
    <source>
        <dbReference type="ARBA" id="ARBA00022741"/>
    </source>
</evidence>
<name>U2SAS8_9ACTN</name>
<feature type="domain" description="ABC transporter" evidence="11">
    <location>
        <begin position="354"/>
        <end position="587"/>
    </location>
</feature>
<dbReference type="FunFam" id="3.40.50.300:FF:000299">
    <property type="entry name" value="ABC transporter ATP-binding protein/permease"/>
    <property type="match status" value="1"/>
</dbReference>
<dbReference type="GO" id="GO:0005886">
    <property type="term" value="C:plasma membrane"/>
    <property type="evidence" value="ECO:0007669"/>
    <property type="project" value="UniProtKB-SubCell"/>
</dbReference>
<evidence type="ECO:0000259" key="11">
    <source>
        <dbReference type="PROSITE" id="PS50893"/>
    </source>
</evidence>
<dbReference type="InterPro" id="IPR003439">
    <property type="entry name" value="ABC_transporter-like_ATP-bd"/>
</dbReference>
<dbReference type="InterPro" id="IPR039421">
    <property type="entry name" value="Type_1_exporter"/>
</dbReference>
<evidence type="ECO:0000256" key="6">
    <source>
        <dbReference type="ARBA" id="ARBA00022840"/>
    </source>
</evidence>
<organism evidence="13 14">
    <name type="scientific">Propionibacterium acidifaciens F0233</name>
    <dbReference type="NCBI Taxonomy" id="553198"/>
    <lineage>
        <taxon>Bacteria</taxon>
        <taxon>Bacillati</taxon>
        <taxon>Actinomycetota</taxon>
        <taxon>Actinomycetes</taxon>
        <taxon>Propionibacteriales</taxon>
        <taxon>Propionibacteriaceae</taxon>
        <taxon>Propionibacterium</taxon>
    </lineage>
</organism>
<dbReference type="AlphaFoldDB" id="U2SAS8"/>
<evidence type="ECO:0000256" key="3">
    <source>
        <dbReference type="ARBA" id="ARBA00022475"/>
    </source>
</evidence>
<dbReference type="EMBL" id="ACVN02000103">
    <property type="protein sequence ID" value="ERK59872.1"/>
    <property type="molecule type" value="Genomic_DNA"/>
</dbReference>
<dbReference type="PANTHER" id="PTHR24221:SF468">
    <property type="entry name" value="ABC TRANSPORTER"/>
    <property type="match status" value="1"/>
</dbReference>
<dbReference type="PROSITE" id="PS50929">
    <property type="entry name" value="ABC_TM1F"/>
    <property type="match status" value="1"/>
</dbReference>
<dbReference type="Gene3D" id="1.20.1560.10">
    <property type="entry name" value="ABC transporter type 1, transmembrane domain"/>
    <property type="match status" value="1"/>
</dbReference>
<dbReference type="InterPro" id="IPR003593">
    <property type="entry name" value="AAA+_ATPase"/>
</dbReference>
<dbReference type="InterPro" id="IPR036640">
    <property type="entry name" value="ABC1_TM_sf"/>
</dbReference>
<feature type="transmembrane region" description="Helical" evidence="10">
    <location>
        <begin position="21"/>
        <end position="41"/>
    </location>
</feature>
<dbReference type="InterPro" id="IPR017871">
    <property type="entry name" value="ABC_transporter-like_CS"/>
</dbReference>
<sequence length="601" mass="63344">MAERIRRRALTRTLRLLAPDAGAHKGLLTGGVIALLAEVGFRVLEPWPMKHVVDSVSASLGADVSHRPATLGLLLWLGAAQVALTALRALTNYLATVAFALAGSRVASSLRARIFRHVQGLSLQFHARNRSADTVQRIVSDVARMQDVVITAGLPLVANVVTLVVMVVVMAVLDPLLSLVVLGAIGLFVLVSAGNSRRIAVAARRTRTGEGHLANTAQESLSAIQVVQAYGLEELIAERFGSANRTSLRSGVASRRLSARLERTTDGIIGVATAVVLVGGGLRALAGAMSLGDLVLFTSYLRTTMKPLRDMAKYTGRIAQATASGERVADLMAVRPEIVTPAHPVRIGRAHGLVRLDDVHAGYEGAEVLHGLSLAAAPGEIVALIGPSGAGKSTLVSLLVRAQDPTAGRVSLDGHPLCELDLDELRANVSLLHQEAVLFTGTVRENIRLGRRGADDAEVEAAARAARVHDFVMELPEGYDTVVGERGGTLSGGQRQRVAIARALLRDAPVVILDEATTGLDPASAALVLDAIERLVAGRTTLAVTHDAEVALRATRVVWIEDGRIVLDGPPQELMASSRAFRDWVAAGGHARDGTRVGGPP</sequence>
<dbReference type="GO" id="GO:0034040">
    <property type="term" value="F:ATPase-coupled lipid transmembrane transporter activity"/>
    <property type="evidence" value="ECO:0007669"/>
    <property type="project" value="TreeGrafter"/>
</dbReference>
<evidence type="ECO:0000256" key="1">
    <source>
        <dbReference type="ARBA" id="ARBA00004651"/>
    </source>
</evidence>
<comment type="similarity">
    <text evidence="9">Belongs to the ABC transporter superfamily. Lipid exporter (TC 3.A.1.106) family.</text>
</comment>
<evidence type="ECO:0000256" key="7">
    <source>
        <dbReference type="ARBA" id="ARBA00022989"/>
    </source>
</evidence>
<dbReference type="GO" id="GO:0005524">
    <property type="term" value="F:ATP binding"/>
    <property type="evidence" value="ECO:0007669"/>
    <property type="project" value="UniProtKB-KW"/>
</dbReference>
<comment type="subcellular location">
    <subcellularLocation>
        <location evidence="1">Cell membrane</location>
        <topology evidence="1">Multi-pass membrane protein</topology>
    </subcellularLocation>
</comment>
<dbReference type="InterPro" id="IPR011527">
    <property type="entry name" value="ABC1_TM_dom"/>
</dbReference>
<dbReference type="GO" id="GO:0016887">
    <property type="term" value="F:ATP hydrolysis activity"/>
    <property type="evidence" value="ECO:0007669"/>
    <property type="project" value="InterPro"/>
</dbReference>
<protein>
    <submittedName>
        <fullName evidence="13">ABC transporter, ATP-binding protein</fullName>
    </submittedName>
</protein>
<evidence type="ECO:0000313" key="14">
    <source>
        <dbReference type="Proteomes" id="UP000017052"/>
    </source>
</evidence>
<dbReference type="Proteomes" id="UP000017052">
    <property type="component" value="Unassembled WGS sequence"/>
</dbReference>
<dbReference type="Gene3D" id="3.40.50.300">
    <property type="entry name" value="P-loop containing nucleotide triphosphate hydrolases"/>
    <property type="match status" value="1"/>
</dbReference>
<feature type="transmembrane region" description="Helical" evidence="10">
    <location>
        <begin position="176"/>
        <end position="195"/>
    </location>
</feature>
<dbReference type="PANTHER" id="PTHR24221">
    <property type="entry name" value="ATP-BINDING CASSETTE SUB-FAMILY B"/>
    <property type="match status" value="1"/>
</dbReference>
<keyword evidence="14" id="KW-1185">Reference proteome</keyword>
<evidence type="ECO:0000256" key="8">
    <source>
        <dbReference type="ARBA" id="ARBA00023136"/>
    </source>
</evidence>
<evidence type="ECO:0000259" key="12">
    <source>
        <dbReference type="PROSITE" id="PS50929"/>
    </source>
</evidence>
<dbReference type="CDD" id="cd18564">
    <property type="entry name" value="ABC_6TM_exporter_like"/>
    <property type="match status" value="1"/>
</dbReference>
<dbReference type="SUPFAM" id="SSF90123">
    <property type="entry name" value="ABC transporter transmembrane region"/>
    <property type="match status" value="1"/>
</dbReference>
<feature type="domain" description="ABC transmembrane type-1" evidence="12">
    <location>
        <begin position="30"/>
        <end position="320"/>
    </location>
</feature>
<dbReference type="SUPFAM" id="SSF52540">
    <property type="entry name" value="P-loop containing nucleoside triphosphate hydrolases"/>
    <property type="match status" value="1"/>
</dbReference>
<reference evidence="13" key="1">
    <citation type="submission" date="2013-08" db="EMBL/GenBank/DDBJ databases">
        <authorList>
            <person name="Durkin A.S."/>
            <person name="Haft D.R."/>
            <person name="McCorrison J."/>
            <person name="Torralba M."/>
            <person name="Gillis M."/>
            <person name="Haft D.H."/>
            <person name="Methe B."/>
            <person name="Sutton G."/>
            <person name="Nelson K.E."/>
        </authorList>
    </citation>
    <scope>NUCLEOTIDE SEQUENCE [LARGE SCALE GENOMIC DNA]</scope>
    <source>
        <strain evidence="13">F0233</strain>
    </source>
</reference>
<dbReference type="PROSITE" id="PS00211">
    <property type="entry name" value="ABC_TRANSPORTER_1"/>
    <property type="match status" value="1"/>
</dbReference>
<feature type="transmembrane region" description="Helical" evidence="10">
    <location>
        <begin position="73"/>
        <end position="103"/>
    </location>
</feature>
<keyword evidence="5" id="KW-0547">Nucleotide-binding</keyword>
<evidence type="ECO:0000313" key="13">
    <source>
        <dbReference type="EMBL" id="ERK59872.1"/>
    </source>
</evidence>
<dbReference type="Pfam" id="PF00005">
    <property type="entry name" value="ABC_tran"/>
    <property type="match status" value="1"/>
</dbReference>
<keyword evidence="6 13" id="KW-0067">ATP-binding</keyword>
<keyword evidence="2" id="KW-0813">Transport</keyword>
<evidence type="ECO:0000256" key="4">
    <source>
        <dbReference type="ARBA" id="ARBA00022692"/>
    </source>
</evidence>
<dbReference type="InterPro" id="IPR027417">
    <property type="entry name" value="P-loop_NTPase"/>
</dbReference>
<keyword evidence="7 10" id="KW-1133">Transmembrane helix</keyword>